<evidence type="ECO:0000313" key="2">
    <source>
        <dbReference type="EMBL" id="BBO30894.1"/>
    </source>
</evidence>
<accession>A0A5K7X2L4</accession>
<dbReference type="RefSeq" id="WP_152097143.1">
    <property type="nucleotide sequence ID" value="NZ_AP021861.1"/>
</dbReference>
<dbReference type="Proteomes" id="UP000326837">
    <property type="component" value="Chromosome"/>
</dbReference>
<dbReference type="PANTHER" id="PTHR34818:SF1">
    <property type="entry name" value="PROTEIN BLI-3"/>
    <property type="match status" value="1"/>
</dbReference>
<organism evidence="2 3">
    <name type="scientific">Lacipirellula parvula</name>
    <dbReference type="NCBI Taxonomy" id="2650471"/>
    <lineage>
        <taxon>Bacteria</taxon>
        <taxon>Pseudomonadati</taxon>
        <taxon>Planctomycetota</taxon>
        <taxon>Planctomycetia</taxon>
        <taxon>Pirellulales</taxon>
        <taxon>Lacipirellulaceae</taxon>
        <taxon>Lacipirellula</taxon>
    </lineage>
</organism>
<dbReference type="AlphaFoldDB" id="A0A5K7X2L4"/>
<dbReference type="KEGG" id="lpav:PLANPX_0506"/>
<dbReference type="InterPro" id="IPR052917">
    <property type="entry name" value="Stress-Dev_Protein"/>
</dbReference>
<dbReference type="GO" id="GO:0004733">
    <property type="term" value="F:pyridoxamine phosphate oxidase activity"/>
    <property type="evidence" value="ECO:0007669"/>
    <property type="project" value="UniProtKB-EC"/>
</dbReference>
<dbReference type="SUPFAM" id="SSF50475">
    <property type="entry name" value="FMN-binding split barrel"/>
    <property type="match status" value="1"/>
</dbReference>
<name>A0A5K7X2L4_9BACT</name>
<dbReference type="InterPro" id="IPR012349">
    <property type="entry name" value="Split_barrel_FMN-bd"/>
</dbReference>
<dbReference type="InterPro" id="IPR038725">
    <property type="entry name" value="YdaG_split_barrel_FMN-bd"/>
</dbReference>
<evidence type="ECO:0000313" key="3">
    <source>
        <dbReference type="Proteomes" id="UP000326837"/>
    </source>
</evidence>
<feature type="domain" description="General stress protein FMN-binding split barrel" evidence="1">
    <location>
        <begin position="7"/>
        <end position="151"/>
    </location>
</feature>
<proteinExistence type="predicted"/>
<sequence length="164" mass="17969">MTAAADDKLRELLDDFDAAMLVTRRPDGALRSRPMAVAGLDADGTLWFLTQDDSGKIDEINTDHHVNVAMQSSLKFVSISGKAALVKDSRKVEELWNEAWKVWFPGGKNDPHLVLLKVQGETGEYWDNSGASGIKYLIEAGKAYLSGTRPDVEGDTKIHAKVAL</sequence>
<dbReference type="PANTHER" id="PTHR34818">
    <property type="entry name" value="PROTEIN BLI-3"/>
    <property type="match status" value="1"/>
</dbReference>
<dbReference type="Pfam" id="PF16242">
    <property type="entry name" value="Pyrid_ox_like"/>
    <property type="match status" value="1"/>
</dbReference>
<keyword evidence="2" id="KW-0560">Oxidoreductase</keyword>
<dbReference type="EMBL" id="AP021861">
    <property type="protein sequence ID" value="BBO30894.1"/>
    <property type="molecule type" value="Genomic_DNA"/>
</dbReference>
<protein>
    <submittedName>
        <fullName evidence="2">Pyridoxamine 5'-phosphate oxidase</fullName>
        <ecNumber evidence="2">1.4.3.5</ecNumber>
    </submittedName>
</protein>
<keyword evidence="3" id="KW-1185">Reference proteome</keyword>
<gene>
    <name evidence="2" type="ORF">PLANPX_0506</name>
</gene>
<dbReference type="Gene3D" id="2.30.110.10">
    <property type="entry name" value="Electron Transport, Fmn-binding Protein, Chain A"/>
    <property type="match status" value="1"/>
</dbReference>
<reference evidence="3" key="1">
    <citation type="submission" date="2019-10" db="EMBL/GenBank/DDBJ databases">
        <title>Lacipirellula parvula gen. nov., sp. nov., representing a lineage of planctomycetes widespread in freshwater anoxic habitats, and description of the family Lacipirellulaceae.</title>
        <authorList>
            <person name="Dedysh S.N."/>
            <person name="Kulichevskaya I.S."/>
            <person name="Beletsky A.V."/>
            <person name="Rakitin A.L."/>
            <person name="Mardanov A.V."/>
            <person name="Ivanova A.A."/>
            <person name="Saltykova V.X."/>
            <person name="Rijpstra W.I.C."/>
            <person name="Sinninghe Damste J.S."/>
            <person name="Ravin N.V."/>
        </authorList>
    </citation>
    <scope>NUCLEOTIDE SEQUENCE [LARGE SCALE GENOMIC DNA]</scope>
    <source>
        <strain evidence="3">PX69</strain>
    </source>
</reference>
<dbReference type="EC" id="1.4.3.5" evidence="2"/>
<evidence type="ECO:0000259" key="1">
    <source>
        <dbReference type="Pfam" id="PF16242"/>
    </source>
</evidence>